<accession>A0A0D2PJU2</accession>
<dbReference type="EMBL" id="KN817569">
    <property type="protein sequence ID" value="KJA20190.1"/>
    <property type="molecule type" value="Genomic_DNA"/>
</dbReference>
<feature type="compositionally biased region" description="Polar residues" evidence="1">
    <location>
        <begin position="48"/>
        <end position="58"/>
    </location>
</feature>
<feature type="region of interest" description="Disordered" evidence="1">
    <location>
        <begin position="1"/>
        <end position="80"/>
    </location>
</feature>
<feature type="compositionally biased region" description="Low complexity" evidence="1">
    <location>
        <begin position="29"/>
        <end position="42"/>
    </location>
</feature>
<dbReference type="Proteomes" id="UP000054270">
    <property type="component" value="Unassembled WGS sequence"/>
</dbReference>
<keyword evidence="3" id="KW-1185">Reference proteome</keyword>
<sequence length="246" mass="27230">MLDPPSYPISQDNHSNQANHFSNHRRTPHSSPTSSISSTSSIWAGGKSSVTSSRTTLPSEEEGDQEQGQKPYLRLNDVQERKREINDAGGFTWNKVSEAANVFTQEVTKAWTAGLNPLGLSNGYSGADKEEESHLTRVMRAYHLSKARTPSELPDWLFSERERGQVGLLRLDARHVDTLKETSGTSRNQVATSQLSSTRNFDAGLKNFQNFPTPVARAPALAKASGTDRLKILRDSRRNNAPAQRI</sequence>
<proteinExistence type="predicted"/>
<name>A0A0D2PJU2_HYPSF</name>
<dbReference type="AlphaFoldDB" id="A0A0D2PJU2"/>
<organism evidence="2 3">
    <name type="scientific">Hypholoma sublateritium (strain FD-334 SS-4)</name>
    <dbReference type="NCBI Taxonomy" id="945553"/>
    <lineage>
        <taxon>Eukaryota</taxon>
        <taxon>Fungi</taxon>
        <taxon>Dikarya</taxon>
        <taxon>Basidiomycota</taxon>
        <taxon>Agaricomycotina</taxon>
        <taxon>Agaricomycetes</taxon>
        <taxon>Agaricomycetidae</taxon>
        <taxon>Agaricales</taxon>
        <taxon>Agaricineae</taxon>
        <taxon>Strophariaceae</taxon>
        <taxon>Hypholoma</taxon>
    </lineage>
</organism>
<protein>
    <submittedName>
        <fullName evidence="2">Uncharacterized protein</fullName>
    </submittedName>
</protein>
<evidence type="ECO:0000313" key="3">
    <source>
        <dbReference type="Proteomes" id="UP000054270"/>
    </source>
</evidence>
<dbReference type="OrthoDB" id="2683368at2759"/>
<evidence type="ECO:0000256" key="1">
    <source>
        <dbReference type="SAM" id="MobiDB-lite"/>
    </source>
</evidence>
<gene>
    <name evidence="2" type="ORF">HYPSUDRAFT_818903</name>
</gene>
<feature type="compositionally biased region" description="Polar residues" evidence="1">
    <location>
        <begin position="8"/>
        <end position="21"/>
    </location>
</feature>
<reference evidence="3" key="1">
    <citation type="submission" date="2014-04" db="EMBL/GenBank/DDBJ databases">
        <title>Evolutionary Origins and Diversification of the Mycorrhizal Mutualists.</title>
        <authorList>
            <consortium name="DOE Joint Genome Institute"/>
            <consortium name="Mycorrhizal Genomics Consortium"/>
            <person name="Kohler A."/>
            <person name="Kuo A."/>
            <person name="Nagy L.G."/>
            <person name="Floudas D."/>
            <person name="Copeland A."/>
            <person name="Barry K.W."/>
            <person name="Cichocki N."/>
            <person name="Veneault-Fourrey C."/>
            <person name="LaButti K."/>
            <person name="Lindquist E.A."/>
            <person name="Lipzen A."/>
            <person name="Lundell T."/>
            <person name="Morin E."/>
            <person name="Murat C."/>
            <person name="Riley R."/>
            <person name="Ohm R."/>
            <person name="Sun H."/>
            <person name="Tunlid A."/>
            <person name="Henrissat B."/>
            <person name="Grigoriev I.V."/>
            <person name="Hibbett D.S."/>
            <person name="Martin F."/>
        </authorList>
    </citation>
    <scope>NUCLEOTIDE SEQUENCE [LARGE SCALE GENOMIC DNA]</scope>
    <source>
        <strain evidence="3">FD-334 SS-4</strain>
    </source>
</reference>
<evidence type="ECO:0000313" key="2">
    <source>
        <dbReference type="EMBL" id="KJA20190.1"/>
    </source>
</evidence>